<sequence>MARGAHLCHAAAEHDLSVKHHKHAANPACGGDQRIPQIRLCVRLRVPHGQLRTRDHHRFVDVLQHEGEHARGIRHRVRAVQNHDAVIVRKAGKHRARDEPPLLRLNIGTIEIEDRAGFDLAEFFCFRRIGEDIVRAQRRNQPLRRLRAGNRSARGQNHQFFHICSYMKTGFDLDRSAQSHRGKLKVTYGVALCQRAARI</sequence>
<dbReference type="EMBL" id="VSSQ01031901">
    <property type="protein sequence ID" value="MPM82982.1"/>
    <property type="molecule type" value="Genomic_DNA"/>
</dbReference>
<dbReference type="AlphaFoldDB" id="A0A645D2L4"/>
<name>A0A645D2L4_9ZZZZ</name>
<organism evidence="1">
    <name type="scientific">bioreactor metagenome</name>
    <dbReference type="NCBI Taxonomy" id="1076179"/>
    <lineage>
        <taxon>unclassified sequences</taxon>
        <taxon>metagenomes</taxon>
        <taxon>ecological metagenomes</taxon>
    </lineage>
</organism>
<proteinExistence type="predicted"/>
<gene>
    <name evidence="1" type="ORF">SDC9_130045</name>
</gene>
<reference evidence="1" key="1">
    <citation type="submission" date="2019-08" db="EMBL/GenBank/DDBJ databases">
        <authorList>
            <person name="Kucharzyk K."/>
            <person name="Murdoch R.W."/>
            <person name="Higgins S."/>
            <person name="Loffler F."/>
        </authorList>
    </citation>
    <scope>NUCLEOTIDE SEQUENCE</scope>
</reference>
<protein>
    <submittedName>
        <fullName evidence="1">Uncharacterized protein</fullName>
    </submittedName>
</protein>
<evidence type="ECO:0000313" key="1">
    <source>
        <dbReference type="EMBL" id="MPM82982.1"/>
    </source>
</evidence>
<accession>A0A645D2L4</accession>
<comment type="caution">
    <text evidence="1">The sequence shown here is derived from an EMBL/GenBank/DDBJ whole genome shotgun (WGS) entry which is preliminary data.</text>
</comment>